<sequence>MKVNWGLGILLVEGLRIPVDTLYQKQQTVDKFRFSSLSPRPEVPRRLGINPKVTSPGAKFEFSLESSEEPYKVSQLVTALQVAGGFIESAFNLQSKIVANVCCGNNCPAILSRGVKYSSLGIYNILKLIL</sequence>
<proteinExistence type="predicted"/>
<protein>
    <submittedName>
        <fullName evidence="1">Uncharacterized protein</fullName>
    </submittedName>
</protein>
<evidence type="ECO:0000313" key="1">
    <source>
        <dbReference type="EMBL" id="KAJ9061940.1"/>
    </source>
</evidence>
<dbReference type="Proteomes" id="UP001165960">
    <property type="component" value="Unassembled WGS sequence"/>
</dbReference>
<gene>
    <name evidence="1" type="ORF">DSO57_1015764</name>
</gene>
<name>A0ACC2SI26_9FUNG</name>
<keyword evidence="2" id="KW-1185">Reference proteome</keyword>
<organism evidence="1 2">
    <name type="scientific">Entomophthora muscae</name>
    <dbReference type="NCBI Taxonomy" id="34485"/>
    <lineage>
        <taxon>Eukaryota</taxon>
        <taxon>Fungi</taxon>
        <taxon>Fungi incertae sedis</taxon>
        <taxon>Zoopagomycota</taxon>
        <taxon>Entomophthoromycotina</taxon>
        <taxon>Entomophthoromycetes</taxon>
        <taxon>Entomophthorales</taxon>
        <taxon>Entomophthoraceae</taxon>
        <taxon>Entomophthora</taxon>
    </lineage>
</organism>
<evidence type="ECO:0000313" key="2">
    <source>
        <dbReference type="Proteomes" id="UP001165960"/>
    </source>
</evidence>
<reference evidence="1" key="1">
    <citation type="submission" date="2022-04" db="EMBL/GenBank/DDBJ databases">
        <title>Genome of the entomopathogenic fungus Entomophthora muscae.</title>
        <authorList>
            <person name="Elya C."/>
            <person name="Lovett B.R."/>
            <person name="Lee E."/>
            <person name="Macias A.M."/>
            <person name="Hajek A.E."/>
            <person name="De Bivort B.L."/>
            <person name="Kasson M.T."/>
            <person name="De Fine Licht H.H."/>
            <person name="Stajich J.E."/>
        </authorList>
    </citation>
    <scope>NUCLEOTIDE SEQUENCE</scope>
    <source>
        <strain evidence="1">Berkeley</strain>
    </source>
</reference>
<comment type="caution">
    <text evidence="1">The sequence shown here is derived from an EMBL/GenBank/DDBJ whole genome shotgun (WGS) entry which is preliminary data.</text>
</comment>
<dbReference type="EMBL" id="QTSX02005033">
    <property type="protein sequence ID" value="KAJ9061940.1"/>
    <property type="molecule type" value="Genomic_DNA"/>
</dbReference>
<accession>A0ACC2SI26</accession>